<evidence type="ECO:0000256" key="3">
    <source>
        <dbReference type="ARBA" id="ARBA00022840"/>
    </source>
</evidence>
<comment type="subcellular location">
    <subcellularLocation>
        <location evidence="6">Cytoplasm</location>
    </subcellularLocation>
</comment>
<comment type="caution">
    <text evidence="6">Lacks conserved residue(s) required for the propagation of feature annotation.</text>
</comment>
<feature type="binding site" evidence="6">
    <location>
        <position position="413"/>
    </location>
    <ligand>
        <name>ATP</name>
        <dbReference type="ChEBI" id="CHEBI:30616"/>
    </ligand>
</feature>
<dbReference type="Gene3D" id="3.30.260.10">
    <property type="entry name" value="TCP-1-like chaperonin intermediate domain"/>
    <property type="match status" value="1"/>
</dbReference>
<organism evidence="9 10">
    <name type="scientific">Streptococcus pacificus</name>
    <dbReference type="NCBI Taxonomy" id="2740577"/>
    <lineage>
        <taxon>Bacteria</taxon>
        <taxon>Bacillati</taxon>
        <taxon>Bacillota</taxon>
        <taxon>Bacilli</taxon>
        <taxon>Lactobacillales</taxon>
        <taxon>Streptococcaceae</taxon>
        <taxon>Streptococcus</taxon>
    </lineage>
</organism>
<sequence>MAKDIKFSADARASMVRGVDVLADTVKVTLGPKGRNVVLEKAFGSPLITNDGVTIAKEIELEDHFENMGAKLVSEVASKTNDIAGDGTTTATVLTQAIVREGLKNVTAGANPIGIRRGIESAVAVAVEELQAISQEVKNKEAIAQVAAVSSRSEKVGEYISEAMERVGKDGVITIEESKGMATELEVVEGMQFDRGYLSQYMVTDNEKMVADLDNPFILITDKKISNIQDILPLLEEILKTSRPLLIIADDVDGEALPTLVLNKIRGTFNVVAVKAPGFGDRRKAMLEDIAILTGGTVITEDLGLELKDATMEALGQASKVSIDKDSTVIVEGAGDSSAISNRVNMIKSQLETTTSDFDREKLQERLAKLAGGVAVVKVGAATETELKEMKLRIEDALNATRAAVEEGIVAGGGTALVNIIEKVAAIELTGDENTGRNIVLRALEEPVRQIAYNAGYEGSVVIDKLKNSPVGVGFNAANGEWVNMIEAGIIDPVKVTRSALQNAASVASLILTTEAVVANQPEPASPAAPAMDPSMMGGMM</sequence>
<dbReference type="EC" id="5.6.1.7" evidence="6"/>
<gene>
    <name evidence="6 9" type="primary">groL</name>
    <name evidence="6" type="synonym">groEL</name>
    <name evidence="9" type="ORF">JHK62_06885</name>
</gene>
<dbReference type="CDD" id="cd03344">
    <property type="entry name" value="GroEL"/>
    <property type="match status" value="1"/>
</dbReference>
<dbReference type="NCBIfam" id="NF000592">
    <property type="entry name" value="PRK00013.1"/>
    <property type="match status" value="1"/>
</dbReference>
<comment type="function">
    <text evidence="6 8">Together with its co-chaperonin GroES, plays an essential role in assisting protein folding. The GroEL-GroES system forms a nano-cage that allows encapsulation of the non-native substrate proteins and provides a physical environment optimized to promote and accelerate protein folding.</text>
</comment>
<accession>A0ABS0ZK96</accession>
<evidence type="ECO:0000256" key="7">
    <source>
        <dbReference type="RuleBase" id="RU000418"/>
    </source>
</evidence>
<dbReference type="SUPFAM" id="SSF52029">
    <property type="entry name" value="GroEL apical domain-like"/>
    <property type="match status" value="1"/>
</dbReference>
<dbReference type="InterPro" id="IPR002423">
    <property type="entry name" value="Cpn60/GroEL/TCP-1"/>
</dbReference>
<evidence type="ECO:0000256" key="1">
    <source>
        <dbReference type="ARBA" id="ARBA00006607"/>
    </source>
</evidence>
<comment type="caution">
    <text evidence="9">The sequence shown here is derived from an EMBL/GenBank/DDBJ whole genome shotgun (WGS) entry which is preliminary data.</text>
</comment>
<name>A0ABS0ZK96_9STRE</name>
<evidence type="ECO:0000256" key="2">
    <source>
        <dbReference type="ARBA" id="ARBA00022741"/>
    </source>
</evidence>
<dbReference type="InterPro" id="IPR027410">
    <property type="entry name" value="TCP-1-like_intermed_sf"/>
</dbReference>
<feature type="binding site" evidence="6">
    <location>
        <begin position="29"/>
        <end position="32"/>
    </location>
    <ligand>
        <name>ATP</name>
        <dbReference type="ChEBI" id="CHEBI:30616"/>
    </ligand>
</feature>
<dbReference type="HAMAP" id="MF_00600">
    <property type="entry name" value="CH60"/>
    <property type="match status" value="1"/>
</dbReference>
<evidence type="ECO:0000256" key="8">
    <source>
        <dbReference type="RuleBase" id="RU000419"/>
    </source>
</evidence>
<dbReference type="InterPro" id="IPR027409">
    <property type="entry name" value="GroEL-like_apical_dom_sf"/>
</dbReference>
<evidence type="ECO:0000313" key="9">
    <source>
        <dbReference type="EMBL" id="MBJ8326394.1"/>
    </source>
</evidence>
<keyword evidence="3 6" id="KW-0067">ATP-binding</keyword>
<dbReference type="InterPro" id="IPR027413">
    <property type="entry name" value="GROEL-like_equatorial_sf"/>
</dbReference>
<keyword evidence="10" id="KW-1185">Reference proteome</keyword>
<dbReference type="EMBL" id="JAENBO010000006">
    <property type="protein sequence ID" value="MBJ8326394.1"/>
    <property type="molecule type" value="Genomic_DNA"/>
</dbReference>
<dbReference type="NCBIfam" id="NF009487">
    <property type="entry name" value="PRK12849.1"/>
    <property type="match status" value="1"/>
</dbReference>
<comment type="subunit">
    <text evidence="6 8">Forms a cylinder of 14 subunits composed of two heptameric rings stacked back-to-back. Interacts with the co-chaperonin GroES.</text>
</comment>
<dbReference type="InterPro" id="IPR001844">
    <property type="entry name" value="Cpn60/GroEL"/>
</dbReference>
<keyword evidence="4 6" id="KW-0143">Chaperone</keyword>
<dbReference type="Gene3D" id="1.10.560.10">
    <property type="entry name" value="GroEL-like equatorial domain"/>
    <property type="match status" value="1"/>
</dbReference>
<reference evidence="9 10" key="1">
    <citation type="journal article" date="2021" name="Int. J. Syst. Evol. Microbiol.">
        <title>Streptococcus vicugnae sp. nov., isolated from faeces of alpacas (Vicugna pacos) and cattle (Bos taurus), Streptococcus zalophi sp. nov., and Streptococcus pacificus sp. nov., isolated from respiratory tract of California sea lions (Zalophus californianus).</title>
        <authorList>
            <person name="Volokhov D.V."/>
            <person name="Zagorodnyaya T.A."/>
            <person name="Shen Z."/>
            <person name="Blom J."/>
            <person name="Furtak V.A."/>
            <person name="Eisenberg T."/>
            <person name="Fan P."/>
            <person name="Jeong K.C."/>
            <person name="Gao Y."/>
            <person name="Zhang S."/>
            <person name="Amselle M."/>
        </authorList>
    </citation>
    <scope>NUCLEOTIDE SEQUENCE [LARGE SCALE GENOMIC DNA]</scope>
    <source>
        <strain evidence="9 10">CSL7591</strain>
    </source>
</reference>
<keyword evidence="2 6" id="KW-0547">Nucleotide-binding</keyword>
<dbReference type="SUPFAM" id="SSF54849">
    <property type="entry name" value="GroEL-intermediate domain like"/>
    <property type="match status" value="1"/>
</dbReference>
<feature type="binding site" evidence="6">
    <location>
        <begin position="476"/>
        <end position="478"/>
    </location>
    <ligand>
        <name>ATP</name>
        <dbReference type="ChEBI" id="CHEBI:30616"/>
    </ligand>
</feature>
<dbReference type="Gene3D" id="3.50.7.10">
    <property type="entry name" value="GroEL"/>
    <property type="match status" value="1"/>
</dbReference>
<evidence type="ECO:0000256" key="5">
    <source>
        <dbReference type="ARBA" id="ARBA00023235"/>
    </source>
</evidence>
<evidence type="ECO:0000313" key="10">
    <source>
        <dbReference type="Proteomes" id="UP000653045"/>
    </source>
</evidence>
<keyword evidence="5 6" id="KW-0413">Isomerase</keyword>
<dbReference type="RefSeq" id="WP_199576032.1">
    <property type="nucleotide sequence ID" value="NZ_JAENBO010000006.1"/>
</dbReference>
<dbReference type="Pfam" id="PF00118">
    <property type="entry name" value="Cpn60_TCP1"/>
    <property type="match status" value="1"/>
</dbReference>
<feature type="binding site" evidence="6">
    <location>
        <begin position="86"/>
        <end position="90"/>
    </location>
    <ligand>
        <name>ATP</name>
        <dbReference type="ChEBI" id="CHEBI:30616"/>
    </ligand>
</feature>
<feature type="binding site" evidence="6">
    <location>
        <position position="492"/>
    </location>
    <ligand>
        <name>ATP</name>
        <dbReference type="ChEBI" id="CHEBI:30616"/>
    </ligand>
</feature>
<dbReference type="PROSITE" id="PS00296">
    <property type="entry name" value="CHAPERONINS_CPN60"/>
    <property type="match status" value="1"/>
</dbReference>
<dbReference type="InterPro" id="IPR018370">
    <property type="entry name" value="Chaperonin_Cpn60_CS"/>
</dbReference>
<dbReference type="NCBIfam" id="NF009489">
    <property type="entry name" value="PRK12851.1"/>
    <property type="match status" value="1"/>
</dbReference>
<dbReference type="Proteomes" id="UP000653045">
    <property type="component" value="Unassembled WGS sequence"/>
</dbReference>
<dbReference type="PANTHER" id="PTHR45633">
    <property type="entry name" value="60 KDA HEAT SHOCK PROTEIN, MITOCHONDRIAL"/>
    <property type="match status" value="1"/>
</dbReference>
<dbReference type="PRINTS" id="PR00298">
    <property type="entry name" value="CHAPERONIN60"/>
</dbReference>
<evidence type="ECO:0000256" key="6">
    <source>
        <dbReference type="HAMAP-Rule" id="MF_00600"/>
    </source>
</evidence>
<evidence type="ECO:0000256" key="4">
    <source>
        <dbReference type="ARBA" id="ARBA00023186"/>
    </source>
</evidence>
<dbReference type="NCBIfam" id="TIGR02348">
    <property type="entry name" value="GroEL"/>
    <property type="match status" value="1"/>
</dbReference>
<keyword evidence="6" id="KW-0963">Cytoplasm</keyword>
<comment type="similarity">
    <text evidence="1 6 7">Belongs to the chaperonin (HSP60) family.</text>
</comment>
<protein>
    <recommendedName>
        <fullName evidence="6">Chaperonin GroEL</fullName>
        <ecNumber evidence="6">5.6.1.7</ecNumber>
    </recommendedName>
    <alternativeName>
        <fullName evidence="6">60 kDa chaperonin</fullName>
    </alternativeName>
    <alternativeName>
        <fullName evidence="6">Chaperonin-60</fullName>
        <shortName evidence="6">Cpn60</shortName>
    </alternativeName>
</protein>
<dbReference type="NCBIfam" id="NF009488">
    <property type="entry name" value="PRK12850.1"/>
    <property type="match status" value="1"/>
</dbReference>
<dbReference type="SUPFAM" id="SSF48592">
    <property type="entry name" value="GroEL equatorial domain-like"/>
    <property type="match status" value="1"/>
</dbReference>
<proteinExistence type="inferred from homology"/>